<name>A0A6A6X5H8_9PLEO</name>
<accession>A0A6A6X5H8</accession>
<reference evidence="3" key="1">
    <citation type="journal article" date="2020" name="Stud. Mycol.">
        <title>101 Dothideomycetes genomes: a test case for predicting lifestyles and emergence of pathogens.</title>
        <authorList>
            <person name="Haridas S."/>
            <person name="Albert R."/>
            <person name="Binder M."/>
            <person name="Bloem J."/>
            <person name="Labutti K."/>
            <person name="Salamov A."/>
            <person name="Andreopoulos B."/>
            <person name="Baker S."/>
            <person name="Barry K."/>
            <person name="Bills G."/>
            <person name="Bluhm B."/>
            <person name="Cannon C."/>
            <person name="Castanera R."/>
            <person name="Culley D."/>
            <person name="Daum C."/>
            <person name="Ezra D."/>
            <person name="Gonzalez J."/>
            <person name="Henrissat B."/>
            <person name="Kuo A."/>
            <person name="Liang C."/>
            <person name="Lipzen A."/>
            <person name="Lutzoni F."/>
            <person name="Magnuson J."/>
            <person name="Mondo S."/>
            <person name="Nolan M."/>
            <person name="Ohm R."/>
            <person name="Pangilinan J."/>
            <person name="Park H.-J."/>
            <person name="Ramirez L."/>
            <person name="Alfaro M."/>
            <person name="Sun H."/>
            <person name="Tritt A."/>
            <person name="Yoshinaga Y."/>
            <person name="Zwiers L.-H."/>
            <person name="Turgeon B."/>
            <person name="Goodwin S."/>
            <person name="Spatafora J."/>
            <person name="Crous P."/>
            <person name="Grigoriev I."/>
        </authorList>
    </citation>
    <scope>NUCLEOTIDE SEQUENCE</scope>
    <source>
        <strain evidence="3">CBS 109.77</strain>
    </source>
</reference>
<dbReference type="InterPro" id="IPR056632">
    <property type="entry name" value="DUF7730"/>
</dbReference>
<feature type="domain" description="DUF7730" evidence="2">
    <location>
        <begin position="52"/>
        <end position="198"/>
    </location>
</feature>
<keyword evidence="4" id="KW-1185">Reference proteome</keyword>
<proteinExistence type="predicted"/>
<evidence type="ECO:0000313" key="3">
    <source>
        <dbReference type="EMBL" id="KAF2791616.1"/>
    </source>
</evidence>
<gene>
    <name evidence="3" type="ORF">K505DRAFT_339402</name>
</gene>
<evidence type="ECO:0000259" key="2">
    <source>
        <dbReference type="Pfam" id="PF24864"/>
    </source>
</evidence>
<dbReference type="OrthoDB" id="5272396at2759"/>
<dbReference type="Pfam" id="PF24864">
    <property type="entry name" value="DUF7730"/>
    <property type="match status" value="1"/>
</dbReference>
<feature type="region of interest" description="Disordered" evidence="1">
    <location>
        <begin position="1"/>
        <end position="43"/>
    </location>
</feature>
<dbReference type="EMBL" id="MU002010">
    <property type="protein sequence ID" value="KAF2791616.1"/>
    <property type="molecule type" value="Genomic_DNA"/>
</dbReference>
<sequence length="275" mass="31632">MAPMQLRKARAPAAKSPKTTPSPIQRKAGPRKPGTNARKTNPKRRARRCFAFLDLPGEIRNTIYQYALVDSNFTISIEDKNKHNNTGLKRHLLRRSDLRHQCLSDVPEEEFDSRLNKRLPWKWRLNGRLCPELLAVCKQINAEATSYLYGGNYLVFLDARIMTRFLLRCGSQIHLIRRIGIAHWDLDAFDTYHSGFMKLTEAANLKALVLGDCCLAYMAFKRFWYSDDAARFNPGDIQRRPKSCELRGRTRLTTERMKIQALILDSMGLTPPPPT</sequence>
<feature type="compositionally biased region" description="Low complexity" evidence="1">
    <location>
        <begin position="11"/>
        <end position="23"/>
    </location>
</feature>
<dbReference type="AlphaFoldDB" id="A0A6A6X5H8"/>
<evidence type="ECO:0000313" key="4">
    <source>
        <dbReference type="Proteomes" id="UP000799757"/>
    </source>
</evidence>
<dbReference type="PANTHER" id="PTHR38790">
    <property type="entry name" value="2EXR DOMAIN-CONTAINING PROTEIN-RELATED"/>
    <property type="match status" value="1"/>
</dbReference>
<dbReference type="Proteomes" id="UP000799757">
    <property type="component" value="Unassembled WGS sequence"/>
</dbReference>
<organism evidence="3 4">
    <name type="scientific">Melanomma pulvis-pyrius CBS 109.77</name>
    <dbReference type="NCBI Taxonomy" id="1314802"/>
    <lineage>
        <taxon>Eukaryota</taxon>
        <taxon>Fungi</taxon>
        <taxon>Dikarya</taxon>
        <taxon>Ascomycota</taxon>
        <taxon>Pezizomycotina</taxon>
        <taxon>Dothideomycetes</taxon>
        <taxon>Pleosporomycetidae</taxon>
        <taxon>Pleosporales</taxon>
        <taxon>Melanommataceae</taxon>
        <taxon>Melanomma</taxon>
    </lineage>
</organism>
<dbReference type="PANTHER" id="PTHR38790:SF9">
    <property type="entry name" value="F-BOX DOMAIN-CONTAINING PROTEIN"/>
    <property type="match status" value="1"/>
</dbReference>
<evidence type="ECO:0000256" key="1">
    <source>
        <dbReference type="SAM" id="MobiDB-lite"/>
    </source>
</evidence>
<protein>
    <recommendedName>
        <fullName evidence="2">DUF7730 domain-containing protein</fullName>
    </recommendedName>
</protein>